<dbReference type="CDD" id="cd17321">
    <property type="entry name" value="MFS_MMR_MDR_like"/>
    <property type="match status" value="1"/>
</dbReference>
<dbReference type="InterPro" id="IPR011701">
    <property type="entry name" value="MFS"/>
</dbReference>
<keyword evidence="4 6" id="KW-1133">Transmembrane helix</keyword>
<accession>A0ABZ2C2J6</accession>
<name>A0ABZ2C2J6_9PROT</name>
<protein>
    <submittedName>
        <fullName evidence="8">MFS transporter</fullName>
    </submittedName>
</protein>
<feature type="transmembrane region" description="Helical" evidence="6">
    <location>
        <begin position="106"/>
        <end position="126"/>
    </location>
</feature>
<evidence type="ECO:0000256" key="3">
    <source>
        <dbReference type="ARBA" id="ARBA00022692"/>
    </source>
</evidence>
<feature type="transmembrane region" description="Helical" evidence="6">
    <location>
        <begin position="482"/>
        <end position="504"/>
    </location>
</feature>
<dbReference type="RefSeq" id="WP_331255263.1">
    <property type="nucleotide sequence ID" value="NZ_CP133270.1"/>
</dbReference>
<feature type="transmembrane region" description="Helical" evidence="6">
    <location>
        <begin position="333"/>
        <end position="352"/>
    </location>
</feature>
<evidence type="ECO:0000256" key="2">
    <source>
        <dbReference type="ARBA" id="ARBA00022448"/>
    </source>
</evidence>
<feature type="transmembrane region" description="Helical" evidence="6">
    <location>
        <begin position="268"/>
        <end position="293"/>
    </location>
</feature>
<evidence type="ECO:0000259" key="7">
    <source>
        <dbReference type="PROSITE" id="PS50850"/>
    </source>
</evidence>
<evidence type="ECO:0000256" key="5">
    <source>
        <dbReference type="ARBA" id="ARBA00023136"/>
    </source>
</evidence>
<dbReference type="InterPro" id="IPR020846">
    <property type="entry name" value="MFS_dom"/>
</dbReference>
<keyword evidence="2" id="KW-0813">Transport</keyword>
<evidence type="ECO:0000256" key="6">
    <source>
        <dbReference type="SAM" id="Phobius"/>
    </source>
</evidence>
<dbReference type="PANTHER" id="PTHR42718">
    <property type="entry name" value="MAJOR FACILITATOR SUPERFAMILY MULTIDRUG TRANSPORTER MFSC"/>
    <property type="match status" value="1"/>
</dbReference>
<evidence type="ECO:0000313" key="9">
    <source>
        <dbReference type="Proteomes" id="UP001330434"/>
    </source>
</evidence>
<dbReference type="SUPFAM" id="SSF103473">
    <property type="entry name" value="MFS general substrate transporter"/>
    <property type="match status" value="1"/>
</dbReference>
<keyword evidence="5 6" id="KW-0472">Membrane</keyword>
<keyword evidence="3 6" id="KW-0812">Transmembrane</keyword>
<feature type="transmembrane region" description="Helical" evidence="6">
    <location>
        <begin position="169"/>
        <end position="188"/>
    </location>
</feature>
<proteinExistence type="predicted"/>
<feature type="transmembrane region" description="Helical" evidence="6">
    <location>
        <begin position="82"/>
        <end position="100"/>
    </location>
</feature>
<reference evidence="8 9" key="1">
    <citation type="journal article" date="2024" name="Environ. Microbiol.">
        <title>Novel evolutionary insights on the interactions of the Holosporales (Alphaproteobacteria) with eukaryotic hosts from comparative genomics.</title>
        <authorList>
            <person name="Giovannini M."/>
            <person name="Petroni G."/>
            <person name="Castelli M."/>
        </authorList>
    </citation>
    <scope>NUCLEOTIDE SEQUENCE [LARGE SCALE GENOMIC DNA]</scope>
    <source>
        <strain evidence="8 9">US_Bl 15I1</strain>
    </source>
</reference>
<dbReference type="InterPro" id="IPR036259">
    <property type="entry name" value="MFS_trans_sf"/>
</dbReference>
<feature type="domain" description="Major facilitator superfamily (MFS) profile" evidence="7">
    <location>
        <begin position="15"/>
        <end position="446"/>
    </location>
</feature>
<feature type="transmembrane region" description="Helical" evidence="6">
    <location>
        <begin position="230"/>
        <end position="248"/>
    </location>
</feature>
<dbReference type="EMBL" id="CP133270">
    <property type="protein sequence ID" value="WVX66386.1"/>
    <property type="molecule type" value="Genomic_DNA"/>
</dbReference>
<comment type="subcellular location">
    <subcellularLocation>
        <location evidence="1">Membrane</location>
        <topology evidence="1">Multi-pass membrane protein</topology>
    </subcellularLocation>
</comment>
<feature type="transmembrane region" description="Helical" evidence="6">
    <location>
        <begin position="200"/>
        <end position="218"/>
    </location>
</feature>
<feature type="transmembrane region" description="Helical" evidence="6">
    <location>
        <begin position="12"/>
        <end position="33"/>
    </location>
</feature>
<dbReference type="PROSITE" id="PS50850">
    <property type="entry name" value="MFS"/>
    <property type="match status" value="1"/>
</dbReference>
<evidence type="ECO:0000256" key="4">
    <source>
        <dbReference type="ARBA" id="ARBA00022989"/>
    </source>
</evidence>
<sequence>MTQKSNAIPLKTWLVLIAAGILVLLMNIDYTAVNLTLVPISLELNEDLNNLQWLLSGYVLIWAAFVIPAGRMADIYGKRNTLIGGLLLFMLGSCLTGLGQNLETLILGRVIQGFGAAIFTAPCWALIFTSAPPEKQGFVMGIILSFSGVGLAIGPTLGGYIIETLVWRWIYYINIPIGIVVIIILMLFSKNDRIENSQKIDYIGALLLASGLCLSVFGLNQIETWGIHDVRLWVVMGAGVGIVLGFYLHDRKQSFRMIPNDLMKNKPFLAATFGEFFMAMNFSLILVLMGLYLQNTQGYSSYETGLVFFAMTISMGLLSPFGGKMVDHFGLKLPMLFGCIATGIATFLFSGLGVGSSLYFILVALFLVGAGMGAYFTACSTAMMRAVPQEDLNVASGVFTMWMMVGNTLSIILSTSLVVLFGRASLFERLETHKVLLTPLQKDELAEVIAKVEHTPDQLAAFPQDQIPVFLEWITEAFVHGFSINMMLGTLWAILATGLTLWGIKGLDQSSGKVAAPLGH</sequence>
<evidence type="ECO:0000313" key="8">
    <source>
        <dbReference type="EMBL" id="WVX66386.1"/>
    </source>
</evidence>
<feature type="transmembrane region" description="Helical" evidence="6">
    <location>
        <begin position="299"/>
        <end position="321"/>
    </location>
</feature>
<feature type="transmembrane region" description="Helical" evidence="6">
    <location>
        <begin position="399"/>
        <end position="421"/>
    </location>
</feature>
<dbReference type="Proteomes" id="UP001330434">
    <property type="component" value="Chromosome"/>
</dbReference>
<feature type="transmembrane region" description="Helical" evidence="6">
    <location>
        <begin position="53"/>
        <end position="70"/>
    </location>
</feature>
<keyword evidence="9" id="KW-1185">Reference proteome</keyword>
<dbReference type="Gene3D" id="1.20.1250.20">
    <property type="entry name" value="MFS general substrate transporter like domains"/>
    <property type="match status" value="2"/>
</dbReference>
<gene>
    <name evidence="8" type="ORF">Bealeia1_00563</name>
</gene>
<evidence type="ECO:0000256" key="1">
    <source>
        <dbReference type="ARBA" id="ARBA00004141"/>
    </source>
</evidence>
<dbReference type="PANTHER" id="PTHR42718:SF9">
    <property type="entry name" value="MAJOR FACILITATOR SUPERFAMILY MULTIDRUG TRANSPORTER MFSC"/>
    <property type="match status" value="1"/>
</dbReference>
<dbReference type="Pfam" id="PF07690">
    <property type="entry name" value="MFS_1"/>
    <property type="match status" value="2"/>
</dbReference>
<dbReference type="PRINTS" id="PR01036">
    <property type="entry name" value="TCRTETB"/>
</dbReference>
<feature type="transmembrane region" description="Helical" evidence="6">
    <location>
        <begin position="358"/>
        <end position="378"/>
    </location>
</feature>
<feature type="transmembrane region" description="Helical" evidence="6">
    <location>
        <begin position="138"/>
        <end position="157"/>
    </location>
</feature>
<organism evidence="8 9">
    <name type="scientific">Candidatus Bealeia paramacronuclearis</name>
    <dbReference type="NCBI Taxonomy" id="1921001"/>
    <lineage>
        <taxon>Bacteria</taxon>
        <taxon>Pseudomonadati</taxon>
        <taxon>Pseudomonadota</taxon>
        <taxon>Alphaproteobacteria</taxon>
        <taxon>Holosporales</taxon>
        <taxon>Holosporaceae</taxon>
        <taxon>Candidatus Bealeia</taxon>
    </lineage>
</organism>